<comment type="caution">
    <text evidence="1">The sequence shown here is derived from an EMBL/GenBank/DDBJ whole genome shotgun (WGS) entry which is preliminary data.</text>
</comment>
<sequence>MDGGDEWVVATDLRWGGCGCDGSEGGGGGGCDGSEMEVMRGVVDIFESLMVSKSAEICRFLCIWLTFRVGVDCLEADCEPGLIYLGFQSTVAPSIFGSRSCFLDSDGPITFNSRSGVRVQRHLYGS</sequence>
<dbReference type="Proteomes" id="UP000265520">
    <property type="component" value="Unassembled WGS sequence"/>
</dbReference>
<reference evidence="1 2" key="1">
    <citation type="journal article" date="2018" name="Front. Plant Sci.">
        <title>Red Clover (Trifolium pratense) and Zigzag Clover (T. medium) - A Picture of Genomic Similarities and Differences.</title>
        <authorList>
            <person name="Dluhosova J."/>
            <person name="Istvanek J."/>
            <person name="Nedelnik J."/>
            <person name="Repkova J."/>
        </authorList>
    </citation>
    <scope>NUCLEOTIDE SEQUENCE [LARGE SCALE GENOMIC DNA]</scope>
    <source>
        <strain evidence="2">cv. 10/8</strain>
        <tissue evidence="1">Leaf</tissue>
    </source>
</reference>
<protein>
    <submittedName>
        <fullName evidence="1">Uncharacterized protein</fullName>
    </submittedName>
</protein>
<evidence type="ECO:0000313" key="2">
    <source>
        <dbReference type="Proteomes" id="UP000265520"/>
    </source>
</evidence>
<accession>A0A392PS61</accession>
<proteinExistence type="predicted"/>
<keyword evidence="2" id="KW-1185">Reference proteome</keyword>
<feature type="non-terminal residue" evidence="1">
    <location>
        <position position="126"/>
    </location>
</feature>
<evidence type="ECO:0000313" key="1">
    <source>
        <dbReference type="EMBL" id="MCI14487.1"/>
    </source>
</evidence>
<dbReference type="AlphaFoldDB" id="A0A392PS61"/>
<dbReference type="EMBL" id="LXQA010092632">
    <property type="protein sequence ID" value="MCI14487.1"/>
    <property type="molecule type" value="Genomic_DNA"/>
</dbReference>
<name>A0A392PS61_9FABA</name>
<organism evidence="1 2">
    <name type="scientific">Trifolium medium</name>
    <dbReference type="NCBI Taxonomy" id="97028"/>
    <lineage>
        <taxon>Eukaryota</taxon>
        <taxon>Viridiplantae</taxon>
        <taxon>Streptophyta</taxon>
        <taxon>Embryophyta</taxon>
        <taxon>Tracheophyta</taxon>
        <taxon>Spermatophyta</taxon>
        <taxon>Magnoliopsida</taxon>
        <taxon>eudicotyledons</taxon>
        <taxon>Gunneridae</taxon>
        <taxon>Pentapetalae</taxon>
        <taxon>rosids</taxon>
        <taxon>fabids</taxon>
        <taxon>Fabales</taxon>
        <taxon>Fabaceae</taxon>
        <taxon>Papilionoideae</taxon>
        <taxon>50 kb inversion clade</taxon>
        <taxon>NPAAA clade</taxon>
        <taxon>Hologalegina</taxon>
        <taxon>IRL clade</taxon>
        <taxon>Trifolieae</taxon>
        <taxon>Trifolium</taxon>
    </lineage>
</organism>